<dbReference type="EMBL" id="FWZT01000025">
    <property type="protein sequence ID" value="SMF69984.1"/>
    <property type="molecule type" value="Genomic_DNA"/>
</dbReference>
<evidence type="ECO:0000313" key="1">
    <source>
        <dbReference type="EMBL" id="SMF69984.1"/>
    </source>
</evidence>
<accession>A0A1Y6CSE8</accession>
<organism evidence="1 2">
    <name type="scientific">Pseudobacteriovorax antillogorgiicola</name>
    <dbReference type="NCBI Taxonomy" id="1513793"/>
    <lineage>
        <taxon>Bacteria</taxon>
        <taxon>Pseudomonadati</taxon>
        <taxon>Bdellovibrionota</taxon>
        <taxon>Oligoflexia</taxon>
        <taxon>Oligoflexales</taxon>
        <taxon>Pseudobacteriovoracaceae</taxon>
        <taxon>Pseudobacteriovorax</taxon>
    </lineage>
</organism>
<gene>
    <name evidence="1" type="ORF">SAMN06296036_12574</name>
</gene>
<dbReference type="SUPFAM" id="SSF56281">
    <property type="entry name" value="Metallo-hydrolase/oxidoreductase"/>
    <property type="match status" value="1"/>
</dbReference>
<dbReference type="AlphaFoldDB" id="A0A1Y6CSE8"/>
<keyword evidence="2" id="KW-1185">Reference proteome</keyword>
<evidence type="ECO:0000313" key="2">
    <source>
        <dbReference type="Proteomes" id="UP000192907"/>
    </source>
</evidence>
<dbReference type="Gene3D" id="3.60.15.10">
    <property type="entry name" value="Ribonuclease Z/Hydroxyacylglutathione hydrolase-like"/>
    <property type="match status" value="1"/>
</dbReference>
<dbReference type="Proteomes" id="UP000192907">
    <property type="component" value="Unassembled WGS sequence"/>
</dbReference>
<reference evidence="2" key="1">
    <citation type="submission" date="2017-04" db="EMBL/GenBank/DDBJ databases">
        <authorList>
            <person name="Varghese N."/>
            <person name="Submissions S."/>
        </authorList>
    </citation>
    <scope>NUCLEOTIDE SEQUENCE [LARGE SCALE GENOMIC DNA]</scope>
    <source>
        <strain evidence="2">RKEM611</strain>
    </source>
</reference>
<dbReference type="RefSeq" id="WP_132324099.1">
    <property type="nucleotide sequence ID" value="NZ_FWZT01000025.1"/>
</dbReference>
<sequence>MSERIKLKSFDIEFLNGYMGDPATLVSIKRSGIHILFDLGSLENASHKDLLKVRQVFVSHTHVDHFIGFDRLLRINIPHRKPLHLWGPQGFASNVQGKILGYTWNLIDSDQLPFWVSEIQETKINKAFFLGKVNDFRLKPEDLDQMSDSVALLSDGSSVKAVALDHKGTDSIAYRLETPLFNKINGEALKDLNLDPGPWIQKFLDRLAIQDLEGAMEVGGKQWAMETLAQRIVLGSDQCSLAYLTDFSFDQPNLDRLLKCFGDARAVICEASFLDEDRGRSVAKAHLTTRQAALVASLLGCEEFLAFHVSNIYAGRGAEALEEASAFFEAFKRMTRQELDNELLAEHKRVAQCKSDLGMV</sequence>
<dbReference type="STRING" id="1513793.SAMN06296036_12574"/>
<name>A0A1Y6CSE8_9BACT</name>
<proteinExistence type="predicted"/>
<dbReference type="PANTHER" id="PTHR46018:SF7">
    <property type="entry name" value="RIBONUCLEASE Z"/>
    <property type="match status" value="1"/>
</dbReference>
<dbReference type="InterPro" id="IPR036866">
    <property type="entry name" value="RibonucZ/Hydroxyglut_hydro"/>
</dbReference>
<dbReference type="OrthoDB" id="9803916at2"/>
<protein>
    <submittedName>
        <fullName evidence="1">Ribonuclease Z</fullName>
    </submittedName>
</protein>
<dbReference type="GO" id="GO:0042781">
    <property type="term" value="F:3'-tRNA processing endoribonuclease activity"/>
    <property type="evidence" value="ECO:0007669"/>
    <property type="project" value="TreeGrafter"/>
</dbReference>
<dbReference type="PANTHER" id="PTHR46018">
    <property type="entry name" value="ZINC PHOSPHODIESTERASE ELAC PROTEIN 1"/>
    <property type="match status" value="1"/>
</dbReference>